<dbReference type="RefSeq" id="WP_207132092.1">
    <property type="nucleotide sequence ID" value="NZ_NRSH01000040.1"/>
</dbReference>
<evidence type="ECO:0000256" key="5">
    <source>
        <dbReference type="SAM" id="SignalP"/>
    </source>
</evidence>
<dbReference type="PRINTS" id="PR01021">
    <property type="entry name" value="OMPADOMAIN"/>
</dbReference>
<reference evidence="7 8" key="1">
    <citation type="journal article" date="2020" name="Microorganisms">
        <title>Osmotic Adaptation and Compatible Solute Biosynthesis of Phototrophic Bacteria as Revealed from Genome Analyses.</title>
        <authorList>
            <person name="Imhoff J.F."/>
            <person name="Rahn T."/>
            <person name="Kunzel S."/>
            <person name="Keller A."/>
            <person name="Neulinger S.C."/>
        </authorList>
    </citation>
    <scope>NUCLEOTIDE SEQUENCE [LARGE SCALE GENOMIC DNA]</scope>
    <source>
        <strain evidence="7 8">DSM 15116</strain>
    </source>
</reference>
<evidence type="ECO:0000313" key="8">
    <source>
        <dbReference type="Proteomes" id="UP000738126"/>
    </source>
</evidence>
<name>A0ABS1E3U6_9GAMM</name>
<dbReference type="InterPro" id="IPR036737">
    <property type="entry name" value="OmpA-like_sf"/>
</dbReference>
<dbReference type="Pfam" id="PF00691">
    <property type="entry name" value="OmpA"/>
    <property type="match status" value="1"/>
</dbReference>
<keyword evidence="5" id="KW-0732">Signal</keyword>
<comment type="caution">
    <text evidence="7">The sequence shown here is derived from an EMBL/GenBank/DDBJ whole genome shotgun (WGS) entry which is preliminary data.</text>
</comment>
<keyword evidence="8" id="KW-1185">Reference proteome</keyword>
<evidence type="ECO:0000313" key="7">
    <source>
        <dbReference type="EMBL" id="MBK1726393.1"/>
    </source>
</evidence>
<evidence type="ECO:0000259" key="6">
    <source>
        <dbReference type="PROSITE" id="PS51123"/>
    </source>
</evidence>
<keyword evidence="2 4" id="KW-0472">Membrane</keyword>
<evidence type="ECO:0000256" key="4">
    <source>
        <dbReference type="PROSITE-ProRule" id="PRU00473"/>
    </source>
</evidence>
<dbReference type="PANTHER" id="PTHR30329:SF21">
    <property type="entry name" value="LIPOPROTEIN YIAD-RELATED"/>
    <property type="match status" value="1"/>
</dbReference>
<dbReference type="EMBL" id="NRSH01000040">
    <property type="protein sequence ID" value="MBK1726393.1"/>
    <property type="molecule type" value="Genomic_DNA"/>
</dbReference>
<keyword evidence="3" id="KW-0998">Cell outer membrane</keyword>
<evidence type="ECO:0000256" key="3">
    <source>
        <dbReference type="ARBA" id="ARBA00023237"/>
    </source>
</evidence>
<dbReference type="InterPro" id="IPR041544">
    <property type="entry name" value="MotY_N"/>
</dbReference>
<feature type="domain" description="OmpA-like" evidence="6">
    <location>
        <begin position="209"/>
        <end position="325"/>
    </location>
</feature>
<organism evidence="7 8">
    <name type="scientific">Halorhodospira neutriphila</name>
    <dbReference type="NCBI Taxonomy" id="168379"/>
    <lineage>
        <taxon>Bacteria</taxon>
        <taxon>Pseudomonadati</taxon>
        <taxon>Pseudomonadota</taxon>
        <taxon>Gammaproteobacteria</taxon>
        <taxon>Chromatiales</taxon>
        <taxon>Ectothiorhodospiraceae</taxon>
        <taxon>Halorhodospira</taxon>
    </lineage>
</organism>
<feature type="signal peptide" evidence="5">
    <location>
        <begin position="1"/>
        <end position="24"/>
    </location>
</feature>
<proteinExistence type="predicted"/>
<protein>
    <recommendedName>
        <fullName evidence="6">OmpA-like domain-containing protein</fullName>
    </recommendedName>
</protein>
<dbReference type="Pfam" id="PF18393">
    <property type="entry name" value="MotY_N"/>
    <property type="match status" value="1"/>
</dbReference>
<dbReference type="InterPro" id="IPR006664">
    <property type="entry name" value="OMP_bac"/>
</dbReference>
<comment type="subcellular location">
    <subcellularLocation>
        <location evidence="1">Cell outer membrane</location>
    </subcellularLocation>
</comment>
<dbReference type="PROSITE" id="PS51123">
    <property type="entry name" value="OMPA_2"/>
    <property type="match status" value="1"/>
</dbReference>
<dbReference type="Gene3D" id="3.30.1330.60">
    <property type="entry name" value="OmpA-like domain"/>
    <property type="match status" value="1"/>
</dbReference>
<dbReference type="PANTHER" id="PTHR30329">
    <property type="entry name" value="STATOR ELEMENT OF FLAGELLAR MOTOR COMPLEX"/>
    <property type="match status" value="1"/>
</dbReference>
<sequence length="325" mass="35785">MMPKIAPASLIAALLLSALGAAHAADASQVYRNDPHRAQWHAFEGRSGCHLVHELPQAGVALISYRHADGRQYLSFFARRPPRKELEGTLYIAPPPWGGGGRQRVEPLRVHPSPRTVRFSRQTTQRLLEALRNGREPQIHYTPSYSDRPVTIALTPAAFRPAHRQYLGCIDRQERVDAGVATRGAIIPGRTGEPLADAGGSGPTWEGNLPRLPRGPQTEVYFATGSAALTRDALERIREFIRHLEGNPHWGVVLATGYADARGEPEINQRLARARARAVRDELIRGGVPEERIEIEARLHEGSGAEAGSALELAEQRRVELRTAL</sequence>
<accession>A0ABS1E3U6</accession>
<dbReference type="InterPro" id="IPR050330">
    <property type="entry name" value="Bact_OuterMem_StrucFunc"/>
</dbReference>
<evidence type="ECO:0000256" key="2">
    <source>
        <dbReference type="ARBA" id="ARBA00023136"/>
    </source>
</evidence>
<evidence type="ECO:0000256" key="1">
    <source>
        <dbReference type="ARBA" id="ARBA00004442"/>
    </source>
</evidence>
<feature type="chain" id="PRO_5047014424" description="OmpA-like domain-containing protein" evidence="5">
    <location>
        <begin position="25"/>
        <end position="325"/>
    </location>
</feature>
<dbReference type="SUPFAM" id="SSF103088">
    <property type="entry name" value="OmpA-like"/>
    <property type="match status" value="1"/>
</dbReference>
<gene>
    <name evidence="7" type="ORF">CKO13_05020</name>
</gene>
<dbReference type="InterPro" id="IPR006665">
    <property type="entry name" value="OmpA-like"/>
</dbReference>
<dbReference type="Gene3D" id="2.60.40.2540">
    <property type="match status" value="1"/>
</dbReference>
<dbReference type="Proteomes" id="UP000738126">
    <property type="component" value="Unassembled WGS sequence"/>
</dbReference>